<comment type="caution">
    <text evidence="1">The sequence shown here is derived from an EMBL/GenBank/DDBJ whole genome shotgun (WGS) entry which is preliminary data.</text>
</comment>
<dbReference type="EMBL" id="BCSX01000056">
    <property type="protein sequence ID" value="GAS92651.1"/>
    <property type="molecule type" value="Genomic_DNA"/>
</dbReference>
<evidence type="ECO:0000313" key="2">
    <source>
        <dbReference type="Proteomes" id="UP000069620"/>
    </source>
</evidence>
<dbReference type="Proteomes" id="UP000069620">
    <property type="component" value="Unassembled WGS sequence"/>
</dbReference>
<dbReference type="RefSeq" id="WP_062832210.1">
    <property type="nucleotide sequence ID" value="NZ_BCSX01000056.1"/>
</dbReference>
<gene>
    <name evidence="1" type="ORF">RMCB_6747</name>
</gene>
<keyword evidence="1" id="KW-0540">Nuclease</keyword>
<dbReference type="AlphaFoldDB" id="A0A100W6M3"/>
<keyword evidence="1" id="KW-0255">Endonuclease</keyword>
<keyword evidence="1" id="KW-0378">Hydrolase</keyword>
<sequence>MNLICGLFRAIAGGIDLAAEVLCPMDHTGARRAAATMGAAAAGGAVVGDPAAPRDRPCACGAGYSAAADCPWCRNTNDEDPSPEPERPAWIAEMIREGQEGIARLAVQIRRFEPHYVLPVNDWIRPNENVLCPKCNDQTWTVATMNGQYVICAEHGQIAHR</sequence>
<reference evidence="2" key="2">
    <citation type="submission" date="2016-02" db="EMBL/GenBank/DDBJ databases">
        <title>Draft genome sequence of five rapidly growing Mycobacterium species.</title>
        <authorList>
            <person name="Katahira K."/>
            <person name="Gotou Y."/>
            <person name="Iida K."/>
            <person name="Ogura Y."/>
            <person name="Hayashi T."/>
        </authorList>
    </citation>
    <scope>NUCLEOTIDE SEQUENCE [LARGE SCALE GENOMIC DNA]</scope>
    <source>
        <strain evidence="2">JCM15654</strain>
    </source>
</reference>
<keyword evidence="1" id="KW-0269">Exonuclease</keyword>
<dbReference type="STRING" id="146020.RMCB_6747"/>
<proteinExistence type="predicted"/>
<evidence type="ECO:0000313" key="1">
    <source>
        <dbReference type="EMBL" id="GAS92651.1"/>
    </source>
</evidence>
<reference evidence="2" key="1">
    <citation type="journal article" date="2016" name="Genome Announc.">
        <title>Draft Genome Sequences of Five Rapidly Growing Mycobacterium Species, M. thermoresistibile, M. fortuitum subsp. acetamidolyticum, M. canariasense, M. brisbanense, and M. novocastrense.</title>
        <authorList>
            <person name="Katahira K."/>
            <person name="Ogura Y."/>
            <person name="Gotoh Y."/>
            <person name="Hayashi T."/>
        </authorList>
    </citation>
    <scope>NUCLEOTIDE SEQUENCE [LARGE SCALE GENOMIC DNA]</scope>
    <source>
        <strain evidence="2">JCM15654</strain>
    </source>
</reference>
<dbReference type="GO" id="GO:0004527">
    <property type="term" value="F:exonuclease activity"/>
    <property type="evidence" value="ECO:0007669"/>
    <property type="project" value="UniProtKB-KW"/>
</dbReference>
<dbReference type="GO" id="GO:0004519">
    <property type="term" value="F:endonuclease activity"/>
    <property type="evidence" value="ECO:0007669"/>
    <property type="project" value="UniProtKB-KW"/>
</dbReference>
<protein>
    <submittedName>
        <fullName evidence="1">Endonuclease/exonuclease/phosphatase family protein</fullName>
    </submittedName>
</protein>
<keyword evidence="2" id="KW-1185">Reference proteome</keyword>
<accession>A0A100W6M3</accession>
<organism evidence="1 2">
    <name type="scientific">Mycolicibacterium brisbanense</name>
    <dbReference type="NCBI Taxonomy" id="146020"/>
    <lineage>
        <taxon>Bacteria</taxon>
        <taxon>Bacillati</taxon>
        <taxon>Actinomycetota</taxon>
        <taxon>Actinomycetes</taxon>
        <taxon>Mycobacteriales</taxon>
        <taxon>Mycobacteriaceae</taxon>
        <taxon>Mycolicibacterium</taxon>
    </lineage>
</organism>
<name>A0A100W6M3_9MYCO</name>